<sequence>MDESPVYKETKGWYVETIIYLFSAPLKHSVSVD</sequence>
<accession>A0A242L3G9</accession>
<protein>
    <submittedName>
        <fullName evidence="1">Uncharacterized protein</fullName>
    </submittedName>
</protein>
<name>A0A242L3G9_ENTMU</name>
<evidence type="ECO:0000313" key="1">
    <source>
        <dbReference type="EMBL" id="OTP28142.1"/>
    </source>
</evidence>
<proteinExistence type="predicted"/>
<dbReference type="AlphaFoldDB" id="A0A242L3G9"/>
<reference evidence="1 2" key="1">
    <citation type="submission" date="2017-05" db="EMBL/GenBank/DDBJ databases">
        <title>The Genome Sequence of Enterococcus mundtii 6B1_DIV0119.</title>
        <authorList>
            <consortium name="The Broad Institute Genomics Platform"/>
            <consortium name="The Broad Institute Genomic Center for Infectious Diseases"/>
            <person name="Earl A."/>
            <person name="Manson A."/>
            <person name="Schwartman J."/>
            <person name="Gilmore M."/>
            <person name="Abouelleil A."/>
            <person name="Cao P."/>
            <person name="Chapman S."/>
            <person name="Cusick C."/>
            <person name="Shea T."/>
            <person name="Young S."/>
            <person name="Neafsey D."/>
            <person name="Nusbaum C."/>
            <person name="Birren B."/>
        </authorList>
    </citation>
    <scope>NUCLEOTIDE SEQUENCE [LARGE SCALE GENOMIC DNA]</scope>
    <source>
        <strain evidence="1 2">6B1_DIV0119</strain>
    </source>
</reference>
<comment type="caution">
    <text evidence="1">The sequence shown here is derived from an EMBL/GenBank/DDBJ whole genome shotgun (WGS) entry which is preliminary data.</text>
</comment>
<organism evidence="1 2">
    <name type="scientific">Enterococcus mundtii</name>
    <dbReference type="NCBI Taxonomy" id="53346"/>
    <lineage>
        <taxon>Bacteria</taxon>
        <taxon>Bacillati</taxon>
        <taxon>Bacillota</taxon>
        <taxon>Bacilli</taxon>
        <taxon>Lactobacillales</taxon>
        <taxon>Enterococcaceae</taxon>
        <taxon>Enterococcus</taxon>
    </lineage>
</organism>
<evidence type="ECO:0000313" key="2">
    <source>
        <dbReference type="Proteomes" id="UP000195024"/>
    </source>
</evidence>
<dbReference type="EMBL" id="NGMS01000001">
    <property type="protein sequence ID" value="OTP28142.1"/>
    <property type="molecule type" value="Genomic_DNA"/>
</dbReference>
<dbReference type="Proteomes" id="UP000195024">
    <property type="component" value="Unassembled WGS sequence"/>
</dbReference>
<gene>
    <name evidence="1" type="ORF">A5802_001881</name>
</gene>